<dbReference type="InterPro" id="IPR036388">
    <property type="entry name" value="WH-like_DNA-bd_sf"/>
</dbReference>
<dbReference type="InterPro" id="IPR000792">
    <property type="entry name" value="Tscrpt_reg_LuxR_C"/>
</dbReference>
<evidence type="ECO:0000313" key="3">
    <source>
        <dbReference type="Proteomes" id="UP000597989"/>
    </source>
</evidence>
<dbReference type="InterPro" id="IPR016032">
    <property type="entry name" value="Sig_transdc_resp-reg_C-effctor"/>
</dbReference>
<dbReference type="AlphaFoldDB" id="A0A917K8N9"/>
<dbReference type="InterPro" id="IPR049945">
    <property type="entry name" value="AAA_22"/>
</dbReference>
<dbReference type="SUPFAM" id="SSF52540">
    <property type="entry name" value="P-loop containing nucleoside triphosphate hydrolases"/>
    <property type="match status" value="1"/>
</dbReference>
<dbReference type="GO" id="GO:0006355">
    <property type="term" value="P:regulation of DNA-templated transcription"/>
    <property type="evidence" value="ECO:0007669"/>
    <property type="project" value="InterPro"/>
</dbReference>
<dbReference type="PANTHER" id="PTHR47691">
    <property type="entry name" value="REGULATOR-RELATED"/>
    <property type="match status" value="1"/>
</dbReference>
<dbReference type="Gene3D" id="1.25.40.10">
    <property type="entry name" value="Tetratricopeptide repeat domain"/>
    <property type="match status" value="1"/>
</dbReference>
<dbReference type="GO" id="GO:0003677">
    <property type="term" value="F:DNA binding"/>
    <property type="evidence" value="ECO:0007669"/>
    <property type="project" value="InterPro"/>
</dbReference>
<dbReference type="SUPFAM" id="SSF46894">
    <property type="entry name" value="C-terminal effector domain of the bipartite response regulators"/>
    <property type="match status" value="1"/>
</dbReference>
<dbReference type="Gene3D" id="1.10.10.10">
    <property type="entry name" value="Winged helix-like DNA-binding domain superfamily/Winged helix DNA-binding domain"/>
    <property type="match status" value="1"/>
</dbReference>
<dbReference type="InterPro" id="IPR011990">
    <property type="entry name" value="TPR-like_helical_dom_sf"/>
</dbReference>
<comment type="caution">
    <text evidence="2">The sequence shown here is derived from an EMBL/GenBank/DDBJ whole genome shotgun (WGS) entry which is preliminary data.</text>
</comment>
<dbReference type="CDD" id="cd06170">
    <property type="entry name" value="LuxR_C_like"/>
    <property type="match status" value="1"/>
</dbReference>
<dbReference type="SUPFAM" id="SSF48452">
    <property type="entry name" value="TPR-like"/>
    <property type="match status" value="1"/>
</dbReference>
<proteinExistence type="predicted"/>
<dbReference type="PRINTS" id="PR00038">
    <property type="entry name" value="HTHLUXR"/>
</dbReference>
<feature type="domain" description="HTH luxR-type" evidence="1">
    <location>
        <begin position="712"/>
        <end position="777"/>
    </location>
</feature>
<evidence type="ECO:0000259" key="1">
    <source>
        <dbReference type="PROSITE" id="PS50043"/>
    </source>
</evidence>
<dbReference type="GO" id="GO:0016887">
    <property type="term" value="F:ATP hydrolysis activity"/>
    <property type="evidence" value="ECO:0007669"/>
    <property type="project" value="InterPro"/>
</dbReference>
<organism evidence="2 3">
    <name type="scientific">Saccharopolyspora thermophila</name>
    <dbReference type="NCBI Taxonomy" id="89367"/>
    <lineage>
        <taxon>Bacteria</taxon>
        <taxon>Bacillati</taxon>
        <taxon>Actinomycetota</taxon>
        <taxon>Actinomycetes</taxon>
        <taxon>Pseudonocardiales</taxon>
        <taxon>Pseudonocardiaceae</taxon>
        <taxon>Saccharopolyspora</taxon>
    </lineage>
</organism>
<dbReference type="Pfam" id="PF13401">
    <property type="entry name" value="AAA_22"/>
    <property type="match status" value="1"/>
</dbReference>
<dbReference type="EMBL" id="BMMT01000019">
    <property type="protein sequence ID" value="GGJ01756.1"/>
    <property type="molecule type" value="Genomic_DNA"/>
</dbReference>
<sequence>MSGITAGLRRRDDRSAEVTSFVGRRREISELKRLLSEHRLVTLTGPGGVGKTRLALRVADEVRRAFHGRMWVVDLAELREPGLLAEAVAEQLRVHQGSAEPAVDTIIDRIAAEPVLLVLDNCEHLVDACATLASTLVRTCPELRILATSRQSLGLTGERTYQLRPFPVPDPDRVSSPASVTHFDSARLFVDRATAVLPHFTVDSGNYRALARLCHDLDGIPLAIELTVPQLRALTLEQLADRLGERHALPGGSRRGLPPRHRTLEALIDWSYQLCSEAERHVWVSASAFSATFDLAAIEHVAADDAVPRKDVLGLVDALVDKSIFLPERTTTGTRYRMLDTTRRYGEEKLAAAGRQDTVRHRHRDWFAHLAASFGGRWIGPEEPAWHARVHQDYPNLRSALDHCAHADGEAGIGLRMVVQLVDYWTLRGTLAEGRVWLDRLLDRVPGQSRERLAGLVLRAWFAVEEHDRTTARACLAEAVPLAGRVGTDEQVAYLVEVSGMAALLESDLGRAVELLGAAFERFRRAGILRGELFALGLYGLAAGLNGDPARGRELLDMCIDEAVRVGDVFWRSYALWARGCIDVHDDRFDSAERFCKEALRTALVLSDRSAMALAVEALAWVAEGRGRHDRAARLFGSAGALWAEISGSHVFYTALTGWHHDFLARTRAALGDSAYERSFQDASRQSIADAIDFALETAPRSAAQQRSRDRSGAEDQALTRREFQIAQLVAAGLTNRDIATRLEIPQRTAEAHVQNILTKLGFRSRAQIATWVAAREGSHLLT</sequence>
<evidence type="ECO:0000313" key="2">
    <source>
        <dbReference type="EMBL" id="GGJ01756.1"/>
    </source>
</evidence>
<reference evidence="2 3" key="1">
    <citation type="journal article" date="2014" name="Int. J. Syst. Evol. Microbiol.">
        <title>Complete genome sequence of Corynebacterium casei LMG S-19264T (=DSM 44701T), isolated from a smear-ripened cheese.</title>
        <authorList>
            <consortium name="US DOE Joint Genome Institute (JGI-PGF)"/>
            <person name="Walter F."/>
            <person name="Albersmeier A."/>
            <person name="Kalinowski J."/>
            <person name="Ruckert C."/>
        </authorList>
    </citation>
    <scope>NUCLEOTIDE SEQUENCE [LARGE SCALE GENOMIC DNA]</scope>
    <source>
        <strain evidence="2 3">CGMCC 4.7206</strain>
    </source>
</reference>
<dbReference type="PANTHER" id="PTHR47691:SF3">
    <property type="entry name" value="HTH-TYPE TRANSCRIPTIONAL REGULATOR RV0890C-RELATED"/>
    <property type="match status" value="1"/>
</dbReference>
<dbReference type="Proteomes" id="UP000597989">
    <property type="component" value="Unassembled WGS sequence"/>
</dbReference>
<dbReference type="PROSITE" id="PS50043">
    <property type="entry name" value="HTH_LUXR_2"/>
    <property type="match status" value="1"/>
</dbReference>
<dbReference type="Gene3D" id="3.40.50.300">
    <property type="entry name" value="P-loop containing nucleotide triphosphate hydrolases"/>
    <property type="match status" value="1"/>
</dbReference>
<dbReference type="Pfam" id="PF00196">
    <property type="entry name" value="GerE"/>
    <property type="match status" value="1"/>
</dbReference>
<dbReference type="SMART" id="SM00421">
    <property type="entry name" value="HTH_LUXR"/>
    <property type="match status" value="1"/>
</dbReference>
<dbReference type="PRINTS" id="PR00364">
    <property type="entry name" value="DISEASERSIST"/>
</dbReference>
<dbReference type="InterPro" id="IPR027417">
    <property type="entry name" value="P-loop_NTPase"/>
</dbReference>
<dbReference type="RefSeq" id="WP_188990675.1">
    <property type="nucleotide sequence ID" value="NZ_BMMT01000019.1"/>
</dbReference>
<protein>
    <submittedName>
        <fullName evidence="2">LuxR family transcriptional regulator</fullName>
    </submittedName>
</protein>
<accession>A0A917K8N9</accession>
<gene>
    <name evidence="2" type="ORF">GCM10011581_43660</name>
</gene>
<name>A0A917K8N9_9PSEU</name>